<evidence type="ECO:0000313" key="3">
    <source>
        <dbReference type="Proteomes" id="UP001359781"/>
    </source>
</evidence>
<protein>
    <recommendedName>
        <fullName evidence="4">Secreted protein</fullName>
    </recommendedName>
</protein>
<feature type="region of interest" description="Disordered" evidence="1">
    <location>
        <begin position="58"/>
        <end position="97"/>
    </location>
</feature>
<proteinExistence type="predicted"/>
<evidence type="ECO:0008006" key="4">
    <source>
        <dbReference type="Google" id="ProtNLM"/>
    </source>
</evidence>
<dbReference type="EMBL" id="JBAHVJ010000009">
    <property type="protein sequence ID" value="MEJ4100540.1"/>
    <property type="molecule type" value="Genomic_DNA"/>
</dbReference>
<gene>
    <name evidence="2" type="ORF">V5S96_09270</name>
</gene>
<name>A0ABU8P0C6_9CORY</name>
<evidence type="ECO:0000313" key="2">
    <source>
        <dbReference type="EMBL" id="MEJ4100540.1"/>
    </source>
</evidence>
<keyword evidence="3" id="KW-1185">Reference proteome</keyword>
<sequence length="97" mass="11278">MSRIILLAIVIVAVVLLWKAFGPKTWRNRAIGGAQAPQIKGPDDDPDFLWNIEKQRFKERRAREEAERRRAEREREQEERRRRNGADDPDQDGPGSA</sequence>
<feature type="compositionally biased region" description="Basic and acidic residues" evidence="1">
    <location>
        <begin position="58"/>
        <end position="86"/>
    </location>
</feature>
<reference evidence="2 3" key="1">
    <citation type="submission" date="2024-02" db="EMBL/GenBank/DDBJ databases">
        <title>Whole genome sequencing and characterization of Corynebacterium isolated from the ocular surface of dry eye disease sufferers.</title>
        <authorList>
            <person name="Naqvi M."/>
        </authorList>
    </citation>
    <scope>NUCLEOTIDE SEQUENCE [LARGE SCALE GENOMIC DNA]</scope>
    <source>
        <strain evidence="2 3">PCRF</strain>
    </source>
</reference>
<dbReference type="RefSeq" id="WP_337890815.1">
    <property type="nucleotide sequence ID" value="NZ_JBAHVI010000009.1"/>
</dbReference>
<organism evidence="2 3">
    <name type="scientific">Corynebacterium mastitidis</name>
    <dbReference type="NCBI Taxonomy" id="161890"/>
    <lineage>
        <taxon>Bacteria</taxon>
        <taxon>Bacillati</taxon>
        <taxon>Actinomycetota</taxon>
        <taxon>Actinomycetes</taxon>
        <taxon>Mycobacteriales</taxon>
        <taxon>Corynebacteriaceae</taxon>
        <taxon>Corynebacterium</taxon>
    </lineage>
</organism>
<dbReference type="Proteomes" id="UP001359781">
    <property type="component" value="Unassembled WGS sequence"/>
</dbReference>
<evidence type="ECO:0000256" key="1">
    <source>
        <dbReference type="SAM" id="MobiDB-lite"/>
    </source>
</evidence>
<accession>A0ABU8P0C6</accession>
<comment type="caution">
    <text evidence="2">The sequence shown here is derived from an EMBL/GenBank/DDBJ whole genome shotgun (WGS) entry which is preliminary data.</text>
</comment>